<feature type="transmembrane region" description="Helical" evidence="7">
    <location>
        <begin position="795"/>
        <end position="820"/>
    </location>
</feature>
<evidence type="ECO:0000259" key="8">
    <source>
        <dbReference type="Pfam" id="PF02687"/>
    </source>
</evidence>
<evidence type="ECO:0000256" key="1">
    <source>
        <dbReference type="ARBA" id="ARBA00004651"/>
    </source>
</evidence>
<keyword evidence="6 7" id="KW-0472">Membrane</keyword>
<dbReference type="PANTHER" id="PTHR30489">
    <property type="entry name" value="LIPOPROTEIN-RELEASING SYSTEM TRANSMEMBRANE PROTEIN LOLE"/>
    <property type="match status" value="1"/>
</dbReference>
<comment type="caution">
    <text evidence="9">The sequence shown here is derived from an EMBL/GenBank/DDBJ whole genome shotgun (WGS) entry which is preliminary data.</text>
</comment>
<keyword evidence="10" id="KW-1185">Reference proteome</keyword>
<reference evidence="9 10" key="1">
    <citation type="submission" date="2019-04" db="EMBL/GenBank/DDBJ databases">
        <title>Genome sequencing of Clostridium botulinum Groups I-IV and Clostridium butyricum.</title>
        <authorList>
            <person name="Brunt J."/>
            <person name="Van Vliet A.H.M."/>
            <person name="Stringer S.C."/>
            <person name="Carter A.T."/>
            <person name="Peck M.W."/>
        </authorList>
    </citation>
    <scope>NUCLEOTIDE SEQUENCE [LARGE SCALE GENOMIC DNA]</scope>
    <source>
        <strain evidence="9 10">IFR 18/094</strain>
    </source>
</reference>
<dbReference type="RefSeq" id="WP_163248650.1">
    <property type="nucleotide sequence ID" value="NZ_SXDP01000002.1"/>
</dbReference>
<feature type="domain" description="ABC3 transporter permease C-terminal" evidence="8">
    <location>
        <begin position="259"/>
        <end position="378"/>
    </location>
</feature>
<feature type="transmembrane region" description="Helical" evidence="7">
    <location>
        <begin position="351"/>
        <end position="373"/>
    </location>
</feature>
<name>A0A6M0R877_9CLOT</name>
<dbReference type="InterPro" id="IPR051447">
    <property type="entry name" value="Lipoprotein-release_system"/>
</dbReference>
<accession>A0A6M0R877</accession>
<evidence type="ECO:0000256" key="4">
    <source>
        <dbReference type="ARBA" id="ARBA00022692"/>
    </source>
</evidence>
<evidence type="ECO:0000256" key="5">
    <source>
        <dbReference type="ARBA" id="ARBA00022989"/>
    </source>
</evidence>
<feature type="transmembrane region" description="Helical" evidence="7">
    <location>
        <begin position="255"/>
        <end position="276"/>
    </location>
</feature>
<dbReference type="AlphaFoldDB" id="A0A6M0R877"/>
<evidence type="ECO:0000256" key="7">
    <source>
        <dbReference type="SAM" id="Phobius"/>
    </source>
</evidence>
<feature type="transmembrane region" description="Helical" evidence="7">
    <location>
        <begin position="309"/>
        <end position="331"/>
    </location>
</feature>
<evidence type="ECO:0000256" key="6">
    <source>
        <dbReference type="ARBA" id="ARBA00023136"/>
    </source>
</evidence>
<comment type="similarity">
    <text evidence="2">Belongs to the ABC-4 integral membrane protein family. LolC/E subfamily.</text>
</comment>
<gene>
    <name evidence="9" type="ORF">FDF74_04290</name>
</gene>
<feature type="transmembrane region" description="Helical" evidence="7">
    <location>
        <begin position="394"/>
        <end position="412"/>
    </location>
</feature>
<sequence length="834" mass="94583">MKILLKFMFKNIKEKKLRSLLIIISVMVSTAMCFASMGISKSYENMVLERMKSKVGDANLVLHKQKDQPSPFIDKEKINNKLKDHKIVYVLDGDGSYKSQDNILKVNIKASDIKELNSINKIVLSEESKRLNFTDIKDNGVVISKSISKKLNLDKGDIFKIKVSKKEIKLKVDAIAINKGFFSESAGEMNIIMDRKGFCRELQMEPSITSALIKVKKENDISNIKKYCEDNFKDCEVTETISKSDLKNTVKQFTIPFYIMLILVMLVASFIIFSAYKVIVVERISVIGTFRSIGATKVSTDIIMLMESLLYGIIGGVLGDILGVPILYYLADSSNMFKQYGVKTVVSIDKMNFLWAFLLAIILCIVSSIIPILRASKIFIKDIILGSFSENKNLGFSKLVIGLVLLIIPYVYINHYRWKGNFLLSILCAFSVFIGMGLVTPYVLKIICFIFKEVFRVLLGNEGAIALDNIAQSKVLTNNGTLLTSIIAAVVVIYIASFSVSGLITNGYKNLNYDFKMEQIKDYKIKDKVESLNYVKDFEQEILLDNIEVKDKNFKIRRLQGIEQDKFLKFYKDVNIYDYNGNDKWTILRKLKDNRNIIISDVLEKKGKLKVSDKINLKLDNKYRQYNIVGFAKSEFISNGQGALISFENLRKDSNKDQGIIRLKCNYQKGLERKLKDDLQDFGIVITTKQQDLKTDLQVNKGLMKSLESFSLMALIIGSLGMMNNLMVSFIYRKREFAVLASIGMSKVQRVKLILIEGFIIGIIGSTLGVLEGLYISEFLGEITYSLDSYIRVYIPLKIILFLGLLGFILVLIASMVPAIKSSKISIVREIKYE</sequence>
<keyword evidence="5 7" id="KW-1133">Transmembrane helix</keyword>
<keyword evidence="4 7" id="KW-0812">Transmembrane</keyword>
<dbReference type="EMBL" id="SXDP01000002">
    <property type="protein sequence ID" value="NEZ46433.1"/>
    <property type="molecule type" value="Genomic_DNA"/>
</dbReference>
<dbReference type="PANTHER" id="PTHR30489:SF0">
    <property type="entry name" value="LIPOPROTEIN-RELEASING SYSTEM TRANSMEMBRANE PROTEIN LOLE"/>
    <property type="match status" value="1"/>
</dbReference>
<dbReference type="GO" id="GO:0044874">
    <property type="term" value="P:lipoprotein localization to outer membrane"/>
    <property type="evidence" value="ECO:0007669"/>
    <property type="project" value="TreeGrafter"/>
</dbReference>
<evidence type="ECO:0000256" key="3">
    <source>
        <dbReference type="ARBA" id="ARBA00022475"/>
    </source>
</evidence>
<feature type="transmembrane region" description="Helical" evidence="7">
    <location>
        <begin position="20"/>
        <end position="39"/>
    </location>
</feature>
<dbReference type="InterPro" id="IPR003838">
    <property type="entry name" value="ABC3_permease_C"/>
</dbReference>
<keyword evidence="3" id="KW-1003">Cell membrane</keyword>
<comment type="subcellular location">
    <subcellularLocation>
        <location evidence="1">Cell membrane</location>
        <topology evidence="1">Multi-pass membrane protein</topology>
    </subcellularLocation>
</comment>
<protein>
    <submittedName>
        <fullName evidence="9">FtsX-like permease family protein</fullName>
    </submittedName>
</protein>
<dbReference type="GO" id="GO:0098797">
    <property type="term" value="C:plasma membrane protein complex"/>
    <property type="evidence" value="ECO:0007669"/>
    <property type="project" value="TreeGrafter"/>
</dbReference>
<dbReference type="Pfam" id="PF02687">
    <property type="entry name" value="FtsX"/>
    <property type="match status" value="2"/>
</dbReference>
<feature type="transmembrane region" description="Helical" evidence="7">
    <location>
        <begin position="482"/>
        <end position="504"/>
    </location>
</feature>
<feature type="transmembrane region" description="Helical" evidence="7">
    <location>
        <begin position="424"/>
        <end position="444"/>
    </location>
</feature>
<proteinExistence type="inferred from homology"/>
<feature type="domain" description="ABC3 transporter permease C-terminal" evidence="8">
    <location>
        <begin position="709"/>
        <end position="827"/>
    </location>
</feature>
<feature type="transmembrane region" description="Helical" evidence="7">
    <location>
        <begin position="753"/>
        <end position="775"/>
    </location>
</feature>
<evidence type="ECO:0000313" key="10">
    <source>
        <dbReference type="Proteomes" id="UP000473885"/>
    </source>
</evidence>
<organism evidence="9 10">
    <name type="scientific">Clostridium niameyense</name>
    <dbReference type="NCBI Taxonomy" id="1622073"/>
    <lineage>
        <taxon>Bacteria</taxon>
        <taxon>Bacillati</taxon>
        <taxon>Bacillota</taxon>
        <taxon>Clostridia</taxon>
        <taxon>Eubacteriales</taxon>
        <taxon>Clostridiaceae</taxon>
        <taxon>Clostridium</taxon>
    </lineage>
</organism>
<dbReference type="Proteomes" id="UP000473885">
    <property type="component" value="Unassembled WGS sequence"/>
</dbReference>
<evidence type="ECO:0000313" key="9">
    <source>
        <dbReference type="EMBL" id="NEZ46433.1"/>
    </source>
</evidence>
<evidence type="ECO:0000256" key="2">
    <source>
        <dbReference type="ARBA" id="ARBA00005236"/>
    </source>
</evidence>
<feature type="transmembrane region" description="Helical" evidence="7">
    <location>
        <begin position="710"/>
        <end position="732"/>
    </location>
</feature>